<dbReference type="RefSeq" id="WP_136423183.1">
    <property type="nucleotide sequence ID" value="NZ_SSSN01000003.1"/>
</dbReference>
<name>A0A4S4FX67_9MICO</name>
<reference evidence="1 2" key="1">
    <citation type="submission" date="2019-04" db="EMBL/GenBank/DDBJ databases">
        <authorList>
            <person name="Jiang L."/>
        </authorList>
    </citation>
    <scope>NUCLEOTIDE SEQUENCE [LARGE SCALE GENOMIC DNA]</scope>
    <source>
        <strain evidence="1 2">YIM 131861</strain>
    </source>
</reference>
<dbReference type="AlphaFoldDB" id="A0A4S4FX67"/>
<gene>
    <name evidence="1" type="ORF">E6C70_06065</name>
</gene>
<dbReference type="EMBL" id="SSSN01000003">
    <property type="protein sequence ID" value="THG35600.1"/>
    <property type="molecule type" value="Genomic_DNA"/>
</dbReference>
<proteinExistence type="predicted"/>
<accession>A0A4S4FX67</accession>
<evidence type="ECO:0000313" key="2">
    <source>
        <dbReference type="Proteomes" id="UP000307380"/>
    </source>
</evidence>
<protein>
    <submittedName>
        <fullName evidence="1">DUF4192 family protein</fullName>
    </submittedName>
</protein>
<keyword evidence="2" id="KW-1185">Reference proteome</keyword>
<dbReference type="Proteomes" id="UP000307380">
    <property type="component" value="Unassembled WGS sequence"/>
</dbReference>
<comment type="caution">
    <text evidence="1">The sequence shown here is derived from an EMBL/GenBank/DDBJ whole genome shotgun (WGS) entry which is preliminary data.</text>
</comment>
<dbReference type="InterPro" id="IPR025447">
    <property type="entry name" value="DUF4192"/>
</dbReference>
<organism evidence="1 2">
    <name type="scientific">Orlajensenia flava</name>
    <dbReference type="NCBI Taxonomy" id="2565934"/>
    <lineage>
        <taxon>Bacteria</taxon>
        <taxon>Bacillati</taxon>
        <taxon>Actinomycetota</taxon>
        <taxon>Actinomycetes</taxon>
        <taxon>Micrococcales</taxon>
        <taxon>Microbacteriaceae</taxon>
        <taxon>Orlajensenia</taxon>
    </lineage>
</organism>
<dbReference type="Pfam" id="PF13830">
    <property type="entry name" value="DUF4192"/>
    <property type="match status" value="1"/>
</dbReference>
<sequence length="379" mass="40094">MPTVITAADGADFLALVPHLLGYQPERSVVLVAFRGRRTCGALRFDLPDAASTAQLRRTATTMVGMLCRIPSVDAMVAVVYTDATFADGMPHADLLDVLVHRAEVSGLRVRDAFCVGVDAWASLLDPESPKGGHPLGEIAASAVSAVARAEGLSTDRQPKGEVSLPSVSLADAERVARILDSVDRHCVAGTVLEVAAAPLMDLVARVEELLGRPVGDLRAGDLALLGAVAERPLQRDVVILQVAFGRAAGHRAAAMQLAALDGESIDDDAGAHLLSGTGPRPDPDRLERGIEVMSLVTAAMPRSRRAGAFSMLAWFHWALGSSSRAAVHIDRALECDPGHGLSELIDRMVRGGRLPDWAFDVPLVDESEVRYAALPHSA</sequence>
<dbReference type="OrthoDB" id="4954868at2"/>
<evidence type="ECO:0000313" key="1">
    <source>
        <dbReference type="EMBL" id="THG35600.1"/>
    </source>
</evidence>